<comment type="caution">
    <text evidence="6">The sequence shown here is derived from an EMBL/GenBank/DDBJ whole genome shotgun (WGS) entry which is preliminary data.</text>
</comment>
<keyword evidence="7" id="KW-1185">Reference proteome</keyword>
<dbReference type="InterPro" id="IPR036259">
    <property type="entry name" value="MFS_trans_sf"/>
</dbReference>
<dbReference type="SUPFAM" id="SSF103473">
    <property type="entry name" value="MFS general substrate transporter"/>
    <property type="match status" value="1"/>
</dbReference>
<feature type="transmembrane region" description="Helical" evidence="5">
    <location>
        <begin position="339"/>
        <end position="361"/>
    </location>
</feature>
<dbReference type="InterPro" id="IPR011701">
    <property type="entry name" value="MFS"/>
</dbReference>
<dbReference type="PANTHER" id="PTHR23507">
    <property type="entry name" value="ZGC:174356"/>
    <property type="match status" value="1"/>
</dbReference>
<evidence type="ECO:0000256" key="2">
    <source>
        <dbReference type="ARBA" id="ARBA00022692"/>
    </source>
</evidence>
<dbReference type="AlphaFoldDB" id="A0A812SPC0"/>
<evidence type="ECO:0000313" key="7">
    <source>
        <dbReference type="Proteomes" id="UP000604046"/>
    </source>
</evidence>
<keyword evidence="3 5" id="KW-1133">Transmembrane helix</keyword>
<name>A0A812SPC0_9DINO</name>
<evidence type="ECO:0000256" key="5">
    <source>
        <dbReference type="SAM" id="Phobius"/>
    </source>
</evidence>
<dbReference type="EMBL" id="CAJNDS010002459">
    <property type="protein sequence ID" value="CAE7484917.1"/>
    <property type="molecule type" value="Genomic_DNA"/>
</dbReference>
<evidence type="ECO:0000313" key="6">
    <source>
        <dbReference type="EMBL" id="CAE7484917.1"/>
    </source>
</evidence>
<accession>A0A812SPC0</accession>
<protein>
    <recommendedName>
        <fullName evidence="8">Major facilitator superfamily (MFS) profile domain-containing protein</fullName>
    </recommendedName>
</protein>
<gene>
    <name evidence="6" type="ORF">SNAT2548_LOCUS27207</name>
</gene>
<feature type="transmembrane region" description="Helical" evidence="5">
    <location>
        <begin position="58"/>
        <end position="80"/>
    </location>
</feature>
<dbReference type="GO" id="GO:0016020">
    <property type="term" value="C:membrane"/>
    <property type="evidence" value="ECO:0007669"/>
    <property type="project" value="UniProtKB-SubCell"/>
</dbReference>
<feature type="transmembrane region" description="Helical" evidence="5">
    <location>
        <begin position="242"/>
        <end position="260"/>
    </location>
</feature>
<feature type="transmembrane region" description="Helical" evidence="5">
    <location>
        <begin position="204"/>
        <end position="230"/>
    </location>
</feature>
<dbReference type="PANTHER" id="PTHR23507:SF1">
    <property type="entry name" value="FI18259P1-RELATED"/>
    <property type="match status" value="1"/>
</dbReference>
<proteinExistence type="predicted"/>
<evidence type="ECO:0008006" key="8">
    <source>
        <dbReference type="Google" id="ProtNLM"/>
    </source>
</evidence>
<reference evidence="6" key="1">
    <citation type="submission" date="2021-02" db="EMBL/GenBank/DDBJ databases">
        <authorList>
            <person name="Dougan E. K."/>
            <person name="Rhodes N."/>
            <person name="Thang M."/>
            <person name="Chan C."/>
        </authorList>
    </citation>
    <scope>NUCLEOTIDE SEQUENCE</scope>
</reference>
<dbReference type="OrthoDB" id="413412at2759"/>
<feature type="transmembrane region" description="Helical" evidence="5">
    <location>
        <begin position="303"/>
        <end position="327"/>
    </location>
</feature>
<feature type="transmembrane region" description="Helical" evidence="5">
    <location>
        <begin position="161"/>
        <end position="183"/>
    </location>
</feature>
<feature type="transmembrane region" description="Helical" evidence="5">
    <location>
        <begin position="86"/>
        <end position="107"/>
    </location>
</feature>
<evidence type="ECO:0000256" key="1">
    <source>
        <dbReference type="ARBA" id="ARBA00004141"/>
    </source>
</evidence>
<feature type="transmembrane region" description="Helical" evidence="5">
    <location>
        <begin position="381"/>
        <end position="399"/>
    </location>
</feature>
<dbReference type="Gene3D" id="1.20.1250.20">
    <property type="entry name" value="MFS general substrate transporter like domains"/>
    <property type="match status" value="2"/>
</dbReference>
<organism evidence="6 7">
    <name type="scientific">Symbiodinium natans</name>
    <dbReference type="NCBI Taxonomy" id="878477"/>
    <lineage>
        <taxon>Eukaryota</taxon>
        <taxon>Sar</taxon>
        <taxon>Alveolata</taxon>
        <taxon>Dinophyceae</taxon>
        <taxon>Suessiales</taxon>
        <taxon>Symbiodiniaceae</taxon>
        <taxon>Symbiodinium</taxon>
    </lineage>
</organism>
<feature type="transmembrane region" description="Helical" evidence="5">
    <location>
        <begin position="119"/>
        <end position="141"/>
    </location>
</feature>
<dbReference type="GO" id="GO:0022857">
    <property type="term" value="F:transmembrane transporter activity"/>
    <property type="evidence" value="ECO:0007669"/>
    <property type="project" value="InterPro"/>
</dbReference>
<evidence type="ECO:0000256" key="3">
    <source>
        <dbReference type="ARBA" id="ARBA00022989"/>
    </source>
</evidence>
<feature type="transmembrane region" description="Helical" evidence="5">
    <location>
        <begin position="20"/>
        <end position="46"/>
    </location>
</feature>
<keyword evidence="2 5" id="KW-0812">Transmembrane</keyword>
<dbReference type="Proteomes" id="UP000604046">
    <property type="component" value="Unassembled WGS sequence"/>
</dbReference>
<sequence length="461" mass="49636">MLALWLSDFGSSIHRPVITFFFLQLGATVMDIGYLSFFMGTASMILSPVYGWMVDSRGVLKPFLLSALSCGFGCLIRAIASAPLHLIAAQIFMGVGGSCQWSMVKGFIASELPHSKRALLVVGLRAQMTLLTLGSFLYPVLDSGLQLVGFQDKLLRYRAEVGTCALFCWIGILILMAGCAKGTQFHSPKQRQLEQAAGSARCSVDFLVAAITLGIASCCQSACRTLWPIYIKFHFGWEARSFSLLSSINTLMFSIALAMYPSWTQRVPQRRVLQGLAWLSLLTLTGFGVGARESSLGPEMLHVILGVPSLVFVGVLASGLEVAASLCVPADAQGWAMGFLNSAQAAGGVAGSLLGPALWTISTREDPHPTLGFSGFLLSEGRLPFVLTALALVLCVLLLQCPLWQRAEHTAHSVDSVGIEGVPIGCRTEEPIAEDDPENFKHCRANEDENLPLNEDNSKAC</sequence>
<comment type="subcellular location">
    <subcellularLocation>
        <location evidence="1">Membrane</location>
        <topology evidence="1">Multi-pass membrane protein</topology>
    </subcellularLocation>
</comment>
<keyword evidence="4 5" id="KW-0472">Membrane</keyword>
<evidence type="ECO:0000256" key="4">
    <source>
        <dbReference type="ARBA" id="ARBA00023136"/>
    </source>
</evidence>
<dbReference type="Pfam" id="PF07690">
    <property type="entry name" value="MFS_1"/>
    <property type="match status" value="1"/>
</dbReference>
<feature type="transmembrane region" description="Helical" evidence="5">
    <location>
        <begin position="272"/>
        <end position="291"/>
    </location>
</feature>